<dbReference type="AlphaFoldDB" id="A0A4C1V7V4"/>
<dbReference type="EMBL" id="BGZK01000284">
    <property type="protein sequence ID" value="GBP34094.1"/>
    <property type="molecule type" value="Genomic_DNA"/>
</dbReference>
<keyword evidence="2" id="KW-1185">Reference proteome</keyword>
<dbReference type="Proteomes" id="UP000299102">
    <property type="component" value="Unassembled WGS sequence"/>
</dbReference>
<proteinExistence type="predicted"/>
<comment type="caution">
    <text evidence="1">The sequence shown here is derived from an EMBL/GenBank/DDBJ whole genome shotgun (WGS) entry which is preliminary data.</text>
</comment>
<gene>
    <name evidence="1" type="ORF">EVAR_28227_1</name>
</gene>
<organism evidence="1 2">
    <name type="scientific">Eumeta variegata</name>
    <name type="common">Bagworm moth</name>
    <name type="synonym">Eumeta japonica</name>
    <dbReference type="NCBI Taxonomy" id="151549"/>
    <lineage>
        <taxon>Eukaryota</taxon>
        <taxon>Metazoa</taxon>
        <taxon>Ecdysozoa</taxon>
        <taxon>Arthropoda</taxon>
        <taxon>Hexapoda</taxon>
        <taxon>Insecta</taxon>
        <taxon>Pterygota</taxon>
        <taxon>Neoptera</taxon>
        <taxon>Endopterygota</taxon>
        <taxon>Lepidoptera</taxon>
        <taxon>Glossata</taxon>
        <taxon>Ditrysia</taxon>
        <taxon>Tineoidea</taxon>
        <taxon>Psychidae</taxon>
        <taxon>Oiketicinae</taxon>
        <taxon>Eumeta</taxon>
    </lineage>
</organism>
<name>A0A4C1V7V4_EUMVA</name>
<sequence length="151" mass="17023">MLWPTWLQMKIESTRRVKYHILTEYRCEAAASVVASHPANESSGGPLPPFHQSTSYRYSISAQEAGNALVLRIFMDGGTVRVQGEPFKVLHAVFAPEAPAHRPEPCGSPKSNGHRFVTRTWVTFQLCCLRAIVQRRSRALDLARRFRVTDS</sequence>
<evidence type="ECO:0000313" key="2">
    <source>
        <dbReference type="Proteomes" id="UP000299102"/>
    </source>
</evidence>
<protein>
    <submittedName>
        <fullName evidence="1">Uncharacterized protein</fullName>
    </submittedName>
</protein>
<accession>A0A4C1V7V4</accession>
<evidence type="ECO:0000313" key="1">
    <source>
        <dbReference type="EMBL" id="GBP34094.1"/>
    </source>
</evidence>
<reference evidence="1 2" key="1">
    <citation type="journal article" date="2019" name="Commun. Biol.">
        <title>The bagworm genome reveals a unique fibroin gene that provides high tensile strength.</title>
        <authorList>
            <person name="Kono N."/>
            <person name="Nakamura H."/>
            <person name="Ohtoshi R."/>
            <person name="Tomita M."/>
            <person name="Numata K."/>
            <person name="Arakawa K."/>
        </authorList>
    </citation>
    <scope>NUCLEOTIDE SEQUENCE [LARGE SCALE GENOMIC DNA]</scope>
</reference>